<feature type="non-terminal residue" evidence="2">
    <location>
        <position position="1"/>
    </location>
</feature>
<protein>
    <recommendedName>
        <fullName evidence="3">Transmembrane protein</fullName>
    </recommendedName>
</protein>
<sequence>SIKNQNHIIDQILKTPLLGYLIGFGIIPISFTIICLIALPITWCFIRHGNKYVKEQLKQKKLDYARYKLLHKYKTFRMFRSRTKQIEILAQQHGSQEDVQTYIQQQTKLSTVRSEMADRQRCKLSYIILFYLFSAIGLVGIIYIIIGASHLQTFGNDMMSTTKQQSTVLQSFLQQNVNKLDTLQQNLLVTNVQIFDSLLNDDQTAFQQKYALFKSQLANFTSLKPIIYKIFSTLEGDQSLLQQLTKVIFLPSTDLNYVAQAQQIIQNITNLLKQFDSASTNLNLATNISQNAFSQPLFTQQFIQQQNLSELNLNIYELLDQTLTNSIKLIISEPEKHEFAAQIISLLNDSFLNKVKDFLISTNQLKIKDFVLQIFNFDISQIFGVEFTPENAIQFLTQKLEELKIDQIKTKIDSFKKNVDHFMSINFDQLIQEVKSSCEYVWCLNREVSEVQYTNLAVNLLIQVPVLIFVLFFLFIACNKSCCVSCSVWTSWVFQIAAVLMSCALLSVSITYPMVFKPISAQLEANSTEMADKTLQMVYNITPTTKTLNLSTDSEVFQFEPSLITFDLNSNFSVLYMLERFQFALKINKTALFDKQYESINFCQIFAQLFGEFVPEEINISFNGSNLDQLFNQSALVSLASGVKFDQQTLLDYINNKLQKYQNLSEWFDSGAQLQGMKQLVQSALMPIQQTFTEQFSQLVDNFDQLQNIIIPSQFTDFKEFYANLTSDSAVSTSGDLIDPMLSSTDYLALEFVNISLIQTNKQLKTTAFDAYFQFLLANGLFSNFTQCSMLYAQCVEYYTSNGNLSLLKENSTIYFQGPFQTQNLSQMDAFADYFMNNVQADLSGMQQHVANVLSQAEVYNQSKLVQIDSDLVLMLENKNVSSFYGFSPEIPLETDQNFSQNLQLYALNAGKVAVYADFLSQLLKQNFYGQSQYSLQVQLLINQQEFLAQSQTLIEGLDFLQGFITSQGQNILKPQIYDFISFVVENVGQAFDTNEKFNPFQEVLVNKTVFGQTFAFIQTVVSNTSDFALSIANSELLGQIPKFVDNFAQQMLKPVDYLSFGFYMFFLFLIVGTTCVILGYGWIAQRDDTKRKINKAGVLKVKAIPKQQSLVKNNIPLDDLLLPSFGSGMLMYTESNFNSDFMMNEINLVDHQTVAQEQIKKECLCIQN</sequence>
<dbReference type="AlphaFoldDB" id="A0A146K0J3"/>
<evidence type="ECO:0000256" key="1">
    <source>
        <dbReference type="SAM" id="Phobius"/>
    </source>
</evidence>
<keyword evidence="1" id="KW-0472">Membrane</keyword>
<proteinExistence type="predicted"/>
<feature type="transmembrane region" description="Helical" evidence="1">
    <location>
        <begin position="20"/>
        <end position="46"/>
    </location>
</feature>
<keyword evidence="1" id="KW-1133">Transmembrane helix</keyword>
<organism evidence="2">
    <name type="scientific">Trepomonas sp. PC1</name>
    <dbReference type="NCBI Taxonomy" id="1076344"/>
    <lineage>
        <taxon>Eukaryota</taxon>
        <taxon>Metamonada</taxon>
        <taxon>Diplomonadida</taxon>
        <taxon>Hexamitidae</taxon>
        <taxon>Hexamitinae</taxon>
        <taxon>Trepomonas</taxon>
    </lineage>
</organism>
<reference evidence="2" key="1">
    <citation type="submission" date="2015-07" db="EMBL/GenBank/DDBJ databases">
        <title>Adaptation to a free-living lifestyle via gene acquisitions in the diplomonad Trepomonas sp. PC1.</title>
        <authorList>
            <person name="Xu F."/>
            <person name="Jerlstrom-Hultqvist J."/>
            <person name="Kolisko M."/>
            <person name="Simpson A.G.B."/>
            <person name="Roger A.J."/>
            <person name="Svard S.G."/>
            <person name="Andersson J.O."/>
        </authorList>
    </citation>
    <scope>NUCLEOTIDE SEQUENCE</scope>
    <source>
        <strain evidence="2">PC1</strain>
    </source>
</reference>
<dbReference type="EMBL" id="GDID01006154">
    <property type="protein sequence ID" value="JAP90452.1"/>
    <property type="molecule type" value="Transcribed_RNA"/>
</dbReference>
<accession>A0A146K0J3</accession>
<feature type="transmembrane region" description="Helical" evidence="1">
    <location>
        <begin position="124"/>
        <end position="146"/>
    </location>
</feature>
<name>A0A146K0J3_9EUKA</name>
<gene>
    <name evidence="2" type="ORF">TPC1_30053</name>
</gene>
<feature type="transmembrane region" description="Helical" evidence="1">
    <location>
        <begin position="456"/>
        <end position="477"/>
    </location>
</feature>
<evidence type="ECO:0000313" key="2">
    <source>
        <dbReference type="EMBL" id="JAP90452.1"/>
    </source>
</evidence>
<feature type="transmembrane region" description="Helical" evidence="1">
    <location>
        <begin position="1061"/>
        <end position="1084"/>
    </location>
</feature>
<keyword evidence="1" id="KW-0812">Transmembrane</keyword>
<feature type="transmembrane region" description="Helical" evidence="1">
    <location>
        <begin position="489"/>
        <end position="512"/>
    </location>
</feature>
<evidence type="ECO:0008006" key="3">
    <source>
        <dbReference type="Google" id="ProtNLM"/>
    </source>
</evidence>
<feature type="non-terminal residue" evidence="2">
    <location>
        <position position="1169"/>
    </location>
</feature>